<evidence type="ECO:0000259" key="3">
    <source>
        <dbReference type="PROSITE" id="PS51186"/>
    </source>
</evidence>
<keyword evidence="5" id="KW-1185">Reference proteome</keyword>
<dbReference type="Pfam" id="PF00583">
    <property type="entry name" value="Acetyltransf_1"/>
    <property type="match status" value="1"/>
</dbReference>
<evidence type="ECO:0000313" key="5">
    <source>
        <dbReference type="Proteomes" id="UP001268683"/>
    </source>
</evidence>
<dbReference type="Proteomes" id="UP001268683">
    <property type="component" value="Chromosome"/>
</dbReference>
<dbReference type="KEGG" id="tmk:QGN29_01990"/>
<evidence type="ECO:0000256" key="2">
    <source>
        <dbReference type="ARBA" id="ARBA00023315"/>
    </source>
</evidence>
<dbReference type="InterPro" id="IPR016181">
    <property type="entry name" value="Acyl_CoA_acyltransferase"/>
</dbReference>
<keyword evidence="2" id="KW-0012">Acyltransferase</keyword>
<dbReference type="PANTHER" id="PTHR43072">
    <property type="entry name" value="N-ACETYLTRANSFERASE"/>
    <property type="match status" value="1"/>
</dbReference>
<dbReference type="InterPro" id="IPR000182">
    <property type="entry name" value="GNAT_dom"/>
</dbReference>
<accession>A0AA52EE59</accession>
<dbReference type="PROSITE" id="PS51186">
    <property type="entry name" value="GNAT"/>
    <property type="match status" value="1"/>
</dbReference>
<dbReference type="Gene3D" id="3.40.630.30">
    <property type="match status" value="1"/>
</dbReference>
<reference evidence="4" key="1">
    <citation type="submission" date="2023-04" db="EMBL/GenBank/DDBJ databases">
        <title>Complete genome sequence of Temperatibacter marinus.</title>
        <authorList>
            <person name="Rong J.-C."/>
            <person name="Yi M.-L."/>
            <person name="Zhao Q."/>
        </authorList>
    </citation>
    <scope>NUCLEOTIDE SEQUENCE</scope>
    <source>
        <strain evidence="4">NBRC 110045</strain>
    </source>
</reference>
<dbReference type="GO" id="GO:0016747">
    <property type="term" value="F:acyltransferase activity, transferring groups other than amino-acyl groups"/>
    <property type="evidence" value="ECO:0007669"/>
    <property type="project" value="InterPro"/>
</dbReference>
<dbReference type="CDD" id="cd04301">
    <property type="entry name" value="NAT_SF"/>
    <property type="match status" value="1"/>
</dbReference>
<dbReference type="RefSeq" id="WP_310798985.1">
    <property type="nucleotide sequence ID" value="NZ_CP123872.1"/>
</dbReference>
<gene>
    <name evidence="4" type="ORF">QGN29_01990</name>
</gene>
<evidence type="ECO:0000313" key="4">
    <source>
        <dbReference type="EMBL" id="WND03136.1"/>
    </source>
</evidence>
<proteinExistence type="predicted"/>
<dbReference type="AlphaFoldDB" id="A0AA52EE59"/>
<name>A0AA52EE59_9PROT</name>
<dbReference type="EMBL" id="CP123872">
    <property type="protein sequence ID" value="WND03136.1"/>
    <property type="molecule type" value="Genomic_DNA"/>
</dbReference>
<protein>
    <submittedName>
        <fullName evidence="4">N-acetyltransferase family protein</fullName>
    </submittedName>
</protein>
<dbReference type="PANTHER" id="PTHR43072:SF23">
    <property type="entry name" value="UPF0039 PROTEIN C11D3.02C"/>
    <property type="match status" value="1"/>
</dbReference>
<sequence length="162" mass="17971">MLSMRPYISSDWPCVERIYALGIATGIATFETDVKSQHSFERDSLKDMTFIASVEGTVVGWVTLWPVSDRCCYQGVAEVSVYIDPDYSGAGIGTALLNHLASACEKAGIWTMQAGVFRVNTASIALHEKCGFRQVGIREKLGKRDGVWHDVSFMERRSKTII</sequence>
<keyword evidence="1" id="KW-0808">Transferase</keyword>
<organism evidence="4 5">
    <name type="scientific">Temperatibacter marinus</name>
    <dbReference type="NCBI Taxonomy" id="1456591"/>
    <lineage>
        <taxon>Bacteria</taxon>
        <taxon>Pseudomonadati</taxon>
        <taxon>Pseudomonadota</taxon>
        <taxon>Alphaproteobacteria</taxon>
        <taxon>Kordiimonadales</taxon>
        <taxon>Temperatibacteraceae</taxon>
        <taxon>Temperatibacter</taxon>
    </lineage>
</organism>
<evidence type="ECO:0000256" key="1">
    <source>
        <dbReference type="ARBA" id="ARBA00022679"/>
    </source>
</evidence>
<dbReference type="SUPFAM" id="SSF55729">
    <property type="entry name" value="Acyl-CoA N-acyltransferases (Nat)"/>
    <property type="match status" value="1"/>
</dbReference>
<feature type="domain" description="N-acetyltransferase" evidence="3">
    <location>
        <begin position="2"/>
        <end position="154"/>
    </location>
</feature>